<keyword evidence="8" id="KW-0811">Translocation</keyword>
<feature type="region of interest" description="Disordered" evidence="10">
    <location>
        <begin position="94"/>
        <end position="114"/>
    </location>
</feature>
<evidence type="ECO:0000256" key="9">
    <source>
        <dbReference type="ARBA" id="ARBA00023136"/>
    </source>
</evidence>
<dbReference type="AlphaFoldDB" id="A0A8J3PMW5"/>
<dbReference type="PANTHER" id="PTHR33909">
    <property type="entry name" value="SEC TRANSLOCON ACCESSORY COMPLEX SUBUNIT YAJC"/>
    <property type="match status" value="1"/>
</dbReference>
<keyword evidence="6" id="KW-0653">Protein transport</keyword>
<evidence type="ECO:0000313" key="12">
    <source>
        <dbReference type="EMBL" id="GIG74734.1"/>
    </source>
</evidence>
<keyword evidence="4" id="KW-1003">Cell membrane</keyword>
<keyword evidence="13" id="KW-1185">Reference proteome</keyword>
<dbReference type="PRINTS" id="PR01853">
    <property type="entry name" value="YAJCTRNLCASE"/>
</dbReference>
<evidence type="ECO:0000256" key="11">
    <source>
        <dbReference type="SAM" id="Phobius"/>
    </source>
</evidence>
<protein>
    <recommendedName>
        <fullName evidence="14">Preprotein translocase subunit YajC</fullName>
    </recommendedName>
</protein>
<comment type="caution">
    <text evidence="12">The sequence shown here is derived from an EMBL/GenBank/DDBJ whole genome shotgun (WGS) entry which is preliminary data.</text>
</comment>
<comment type="similarity">
    <text evidence="2">Belongs to the YajC family.</text>
</comment>
<evidence type="ECO:0000256" key="2">
    <source>
        <dbReference type="ARBA" id="ARBA00006742"/>
    </source>
</evidence>
<evidence type="ECO:0008006" key="14">
    <source>
        <dbReference type="Google" id="ProtNLM"/>
    </source>
</evidence>
<accession>A0A8J3PMW5</accession>
<dbReference type="RefSeq" id="WP_373313950.1">
    <property type="nucleotide sequence ID" value="NZ_BAAAQJ010000021.1"/>
</dbReference>
<evidence type="ECO:0000256" key="10">
    <source>
        <dbReference type="SAM" id="MobiDB-lite"/>
    </source>
</evidence>
<reference evidence="12" key="1">
    <citation type="submission" date="2021-01" db="EMBL/GenBank/DDBJ databases">
        <title>Whole genome shotgun sequence of Planosporangium flavigriseum NBRC 105377.</title>
        <authorList>
            <person name="Komaki H."/>
            <person name="Tamura T."/>
        </authorList>
    </citation>
    <scope>NUCLEOTIDE SEQUENCE</scope>
    <source>
        <strain evidence="12">NBRC 105377</strain>
    </source>
</reference>
<dbReference type="Proteomes" id="UP000653674">
    <property type="component" value="Unassembled WGS sequence"/>
</dbReference>
<keyword evidence="5 11" id="KW-0812">Transmembrane</keyword>
<keyword evidence="9 11" id="KW-0472">Membrane</keyword>
<name>A0A8J3PMW5_9ACTN</name>
<evidence type="ECO:0000256" key="1">
    <source>
        <dbReference type="ARBA" id="ARBA00004162"/>
    </source>
</evidence>
<dbReference type="InterPro" id="IPR003849">
    <property type="entry name" value="Preprotein_translocase_YajC"/>
</dbReference>
<dbReference type="EMBL" id="BONU01000021">
    <property type="protein sequence ID" value="GIG74734.1"/>
    <property type="molecule type" value="Genomic_DNA"/>
</dbReference>
<dbReference type="GO" id="GO:0015031">
    <property type="term" value="P:protein transport"/>
    <property type="evidence" value="ECO:0007669"/>
    <property type="project" value="UniProtKB-KW"/>
</dbReference>
<dbReference type="SMART" id="SM01323">
    <property type="entry name" value="YajC"/>
    <property type="match status" value="1"/>
</dbReference>
<evidence type="ECO:0000256" key="7">
    <source>
        <dbReference type="ARBA" id="ARBA00022989"/>
    </source>
</evidence>
<evidence type="ECO:0000256" key="3">
    <source>
        <dbReference type="ARBA" id="ARBA00022448"/>
    </source>
</evidence>
<feature type="transmembrane region" description="Helical" evidence="11">
    <location>
        <begin position="12"/>
        <end position="30"/>
    </location>
</feature>
<evidence type="ECO:0000256" key="6">
    <source>
        <dbReference type="ARBA" id="ARBA00022927"/>
    </source>
</evidence>
<gene>
    <name evidence="12" type="ORF">Pfl04_31380</name>
</gene>
<keyword evidence="7 11" id="KW-1133">Transmembrane helix</keyword>
<organism evidence="12 13">
    <name type="scientific">Planosporangium flavigriseum</name>
    <dbReference type="NCBI Taxonomy" id="373681"/>
    <lineage>
        <taxon>Bacteria</taxon>
        <taxon>Bacillati</taxon>
        <taxon>Actinomycetota</taxon>
        <taxon>Actinomycetes</taxon>
        <taxon>Micromonosporales</taxon>
        <taxon>Micromonosporaceae</taxon>
        <taxon>Planosporangium</taxon>
    </lineage>
</organism>
<sequence>MPLAATNQGSPLGMWILLALFILAAYFLIIRPQQRRRKQTEELQSSIAPGDEVMTVAGLYGKVVDIDDKTVTLEVAPGVTNRYARQAIGQVVNKADAPAAESEPESESAAKDTE</sequence>
<proteinExistence type="inferred from homology"/>
<dbReference type="GO" id="GO:0005886">
    <property type="term" value="C:plasma membrane"/>
    <property type="evidence" value="ECO:0007669"/>
    <property type="project" value="UniProtKB-SubCell"/>
</dbReference>
<dbReference type="Pfam" id="PF02699">
    <property type="entry name" value="YajC"/>
    <property type="match status" value="1"/>
</dbReference>
<dbReference type="PANTHER" id="PTHR33909:SF1">
    <property type="entry name" value="SEC TRANSLOCON ACCESSORY COMPLEX SUBUNIT YAJC"/>
    <property type="match status" value="1"/>
</dbReference>
<evidence type="ECO:0000256" key="5">
    <source>
        <dbReference type="ARBA" id="ARBA00022692"/>
    </source>
</evidence>
<evidence type="ECO:0000313" key="13">
    <source>
        <dbReference type="Proteomes" id="UP000653674"/>
    </source>
</evidence>
<keyword evidence="3" id="KW-0813">Transport</keyword>
<dbReference type="NCBIfam" id="TIGR00739">
    <property type="entry name" value="yajC"/>
    <property type="match status" value="1"/>
</dbReference>
<evidence type="ECO:0000256" key="8">
    <source>
        <dbReference type="ARBA" id="ARBA00023010"/>
    </source>
</evidence>
<evidence type="ECO:0000256" key="4">
    <source>
        <dbReference type="ARBA" id="ARBA00022475"/>
    </source>
</evidence>
<comment type="subcellular location">
    <subcellularLocation>
        <location evidence="1">Cell membrane</location>
        <topology evidence="1">Single-pass membrane protein</topology>
    </subcellularLocation>
</comment>